<evidence type="ECO:0000313" key="1">
    <source>
        <dbReference type="EMBL" id="KAI0084205.1"/>
    </source>
</evidence>
<organism evidence="1 2">
    <name type="scientific">Irpex rosettiformis</name>
    <dbReference type="NCBI Taxonomy" id="378272"/>
    <lineage>
        <taxon>Eukaryota</taxon>
        <taxon>Fungi</taxon>
        <taxon>Dikarya</taxon>
        <taxon>Basidiomycota</taxon>
        <taxon>Agaricomycotina</taxon>
        <taxon>Agaricomycetes</taxon>
        <taxon>Polyporales</taxon>
        <taxon>Irpicaceae</taxon>
        <taxon>Irpex</taxon>
    </lineage>
</organism>
<gene>
    <name evidence="1" type="ORF">BDY19DRAFT_997920</name>
</gene>
<comment type="caution">
    <text evidence="1">The sequence shown here is derived from an EMBL/GenBank/DDBJ whole genome shotgun (WGS) entry which is preliminary data.</text>
</comment>
<keyword evidence="1" id="KW-0378">Hydrolase</keyword>
<reference evidence="1" key="1">
    <citation type="journal article" date="2021" name="Environ. Microbiol.">
        <title>Gene family expansions and transcriptome signatures uncover fungal adaptations to wood decay.</title>
        <authorList>
            <person name="Hage H."/>
            <person name="Miyauchi S."/>
            <person name="Viragh M."/>
            <person name="Drula E."/>
            <person name="Min B."/>
            <person name="Chaduli D."/>
            <person name="Navarro D."/>
            <person name="Favel A."/>
            <person name="Norest M."/>
            <person name="Lesage-Meessen L."/>
            <person name="Balint B."/>
            <person name="Merenyi Z."/>
            <person name="de Eugenio L."/>
            <person name="Morin E."/>
            <person name="Martinez A.T."/>
            <person name="Baldrian P."/>
            <person name="Stursova M."/>
            <person name="Martinez M.J."/>
            <person name="Novotny C."/>
            <person name="Magnuson J.K."/>
            <person name="Spatafora J.W."/>
            <person name="Maurice S."/>
            <person name="Pangilinan J."/>
            <person name="Andreopoulos W."/>
            <person name="LaButti K."/>
            <person name="Hundley H."/>
            <person name="Na H."/>
            <person name="Kuo A."/>
            <person name="Barry K."/>
            <person name="Lipzen A."/>
            <person name="Henrissat B."/>
            <person name="Riley R."/>
            <person name="Ahrendt S."/>
            <person name="Nagy L.G."/>
            <person name="Grigoriev I.V."/>
            <person name="Martin F."/>
            <person name="Rosso M.N."/>
        </authorList>
    </citation>
    <scope>NUCLEOTIDE SEQUENCE</scope>
    <source>
        <strain evidence="1">CBS 384.51</strain>
    </source>
</reference>
<name>A0ACB8TQB6_9APHY</name>
<accession>A0ACB8TQB6</accession>
<proteinExistence type="predicted"/>
<dbReference type="EMBL" id="MU274946">
    <property type="protein sequence ID" value="KAI0084205.1"/>
    <property type="molecule type" value="Genomic_DNA"/>
</dbReference>
<dbReference type="Proteomes" id="UP001055072">
    <property type="component" value="Unassembled WGS sequence"/>
</dbReference>
<evidence type="ECO:0000313" key="2">
    <source>
        <dbReference type="Proteomes" id="UP001055072"/>
    </source>
</evidence>
<protein>
    <submittedName>
        <fullName evidence="1">P-loop containing nucleoside triphosphate hydrolase protein</fullName>
    </submittedName>
</protein>
<sequence>MSIFASLSTASSSSSAKDGPPIRRGDATETGSVSAKASVCRTVNETEYAVRRRKHLDLIKQLRAIGAQADLDLPRIVVIGNQSAGKSSLVEAISGINVPRDAGTCTRCPMECRLASSSPEDPWTCEVYIRWEFDASGEPLSEVYEVPFGHVITNKSEVELMLRRAQSAVLNPPAGSSLKEREKEAEKFVRMSVEDLRRVKNKLKFSANAICMDLKGPGLTDLAFVDLPGIIQNADPETVKMVEDMVMDHIEGNCLILLTIPMSDDIENQKAARLAKQVDPSGQRTIGVLTKPDTLTVGAVKSKENWLAVLEGRRDRTAHGYYCTRQPDDDERARGISSAEARAEEKAFFARTAPWSGSKARQRFGTENLVESLASLLSKIIDETLPKLQSEVAQQLGVCLSELEELPPPITSDPSSFVLNLVLDFCNKVKCNVEGDVASARLVQQNRRIYANFKRDIRDSALLFLPYAKAADIPDDSNVHQFFRFDEDGETNIDEYRSEDGSVSQGKYMYLSDIQQHVRNALTRELPDNVPYAVKVALIRQSQASWAKLAEGCWKNVRRAFEKVLSELVDAKFHRYDHLHTRVTKIIADLVRKQTDVASVRVQDTLALESVPFTQNGHYFQVTKAKYLSLYKDARSGKLQVPIQEPKRLRVDRSEEGTTTSTAIDLLTPNHKSNRKIAGGSKGKKAKLMVDLTTEGDSSPISKTPSGGGPATPASAGVFNFTAGFGSPASSTPFTFGAKASGPAPPRTAFGQPGVFLNGAAAPSPAFGGSSQAETTEPVHKKSRVKTNDMVRSSESSSTNADSLVPATPTKASSKPPADMGASAQKRSSDKEAEREELTNQALSALAALGYHVTAADLGKLNPPDIYESELELMAEVRAYFQIAYKRVIDYVPMTVDHAFLFGFANALQEVLVDQLGLGTPNSGARCAAYLTEDSRIVALRDELSAKKRRLEGVQTELDNFGL</sequence>
<keyword evidence="2" id="KW-1185">Reference proteome</keyword>